<sequence length="70" mass="8176">MNKSMEIIKLLNERIDNLLEEHAKIKLEKIALEQKISELIDENDKLERNNQDMILKIDSTLTLIKGNTND</sequence>
<dbReference type="AlphaFoldDB" id="A0AA46S2R9"/>
<proteinExistence type="predicted"/>
<dbReference type="EMBL" id="CP099556">
    <property type="protein sequence ID" value="UYF44078.1"/>
    <property type="molecule type" value="Genomic_DNA"/>
</dbReference>
<reference evidence="2" key="1">
    <citation type="journal article" date="2022" name="Front. Microbiol.">
        <title>Species classification and novel plasmid identifications in Arcobacter cryaerophilus and Arcobacter cryaerophilus-like organisms.</title>
        <authorList>
            <person name="Zhou G."/>
            <person name="Wang M."/>
            <person name="Wang H."/>
            <person name="Chen X."/>
            <person name="Gu Y."/>
            <person name="Shao Z."/>
            <person name="Zhang J."/>
            <person name="Zhang M."/>
        </authorList>
    </citation>
    <scope>NUCLEOTIDE SEQUENCE</scope>
    <source>
        <strain evidence="2">ICDCAC48</strain>
    </source>
</reference>
<name>A0AA46S2R9_9BACT</name>
<gene>
    <name evidence="2" type="ORF">NGX11_03855</name>
</gene>
<feature type="coiled-coil region" evidence="1">
    <location>
        <begin position="1"/>
        <end position="56"/>
    </location>
</feature>
<evidence type="ECO:0000313" key="3">
    <source>
        <dbReference type="Proteomes" id="UP001164100"/>
    </source>
</evidence>
<accession>A0AA46S2R9</accession>
<keyword evidence="1" id="KW-0175">Coiled coil</keyword>
<evidence type="ECO:0008006" key="4">
    <source>
        <dbReference type="Google" id="ProtNLM"/>
    </source>
</evidence>
<evidence type="ECO:0000256" key="1">
    <source>
        <dbReference type="SAM" id="Coils"/>
    </source>
</evidence>
<organism evidence="2 3">
    <name type="scientific">Aliarcobacter cryaerophilus</name>
    <dbReference type="NCBI Taxonomy" id="28198"/>
    <lineage>
        <taxon>Bacteria</taxon>
        <taxon>Pseudomonadati</taxon>
        <taxon>Campylobacterota</taxon>
        <taxon>Epsilonproteobacteria</taxon>
        <taxon>Campylobacterales</taxon>
        <taxon>Arcobacteraceae</taxon>
        <taxon>Aliarcobacter</taxon>
    </lineage>
</organism>
<evidence type="ECO:0000313" key="2">
    <source>
        <dbReference type="EMBL" id="UYF44078.1"/>
    </source>
</evidence>
<protein>
    <recommendedName>
        <fullName evidence="4">Cell division protein ZapB</fullName>
    </recommendedName>
</protein>
<dbReference type="RefSeq" id="WP_228137701.1">
    <property type="nucleotide sequence ID" value="NZ_CP026655.1"/>
</dbReference>
<dbReference type="Proteomes" id="UP001164100">
    <property type="component" value="Chromosome"/>
</dbReference>